<dbReference type="Pfam" id="PF06169">
    <property type="entry name" value="DUF982"/>
    <property type="match status" value="1"/>
</dbReference>
<protein>
    <submittedName>
        <fullName evidence="1">DUF982 domain-containing protein</fullName>
    </submittedName>
</protein>
<dbReference type="InterPro" id="IPR010385">
    <property type="entry name" value="DUF982"/>
</dbReference>
<gene>
    <name evidence="1" type="ORF">C7I85_28880</name>
</gene>
<accession>A0A2P7RPR5</accession>
<dbReference type="Gene3D" id="6.10.250.730">
    <property type="match status" value="1"/>
</dbReference>
<dbReference type="Proteomes" id="UP000240653">
    <property type="component" value="Unassembled WGS sequence"/>
</dbReference>
<comment type="caution">
    <text evidence="1">The sequence shown here is derived from an EMBL/GenBank/DDBJ whole genome shotgun (WGS) entry which is preliminary data.</text>
</comment>
<evidence type="ECO:0000313" key="2">
    <source>
        <dbReference type="Proteomes" id="UP000240653"/>
    </source>
</evidence>
<proteinExistence type="predicted"/>
<keyword evidence="2" id="KW-1185">Reference proteome</keyword>
<dbReference type="AlphaFoldDB" id="A0A2P7RPR5"/>
<organism evidence="1 2">
    <name type="scientific">Pseudaminobacter soli</name>
    <name type="common">ex Li et al. 2025</name>
    <dbReference type="NCBI Taxonomy" id="1295366"/>
    <lineage>
        <taxon>Bacteria</taxon>
        <taxon>Pseudomonadati</taxon>
        <taxon>Pseudomonadota</taxon>
        <taxon>Alphaproteobacteria</taxon>
        <taxon>Hyphomicrobiales</taxon>
        <taxon>Phyllobacteriaceae</taxon>
        <taxon>Pseudaminobacter</taxon>
    </lineage>
</organism>
<evidence type="ECO:0000313" key="1">
    <source>
        <dbReference type="EMBL" id="PSJ52204.1"/>
    </source>
</evidence>
<reference evidence="1 2" key="1">
    <citation type="submission" date="2018-03" db="EMBL/GenBank/DDBJ databases">
        <title>The draft genome of Mesorhizobium soli JCM 19897.</title>
        <authorList>
            <person name="Li L."/>
            <person name="Liu L."/>
            <person name="Liang L."/>
            <person name="Wang T."/>
            <person name="Zhang X."/>
        </authorList>
    </citation>
    <scope>NUCLEOTIDE SEQUENCE [LARGE SCALE GENOMIC DNA]</scope>
    <source>
        <strain evidence="1 2">JCM 19897</strain>
    </source>
</reference>
<name>A0A2P7RPR5_9HYPH</name>
<dbReference type="EMBL" id="PXYL01000034">
    <property type="protein sequence ID" value="PSJ52204.1"/>
    <property type="molecule type" value="Genomic_DNA"/>
</dbReference>
<sequence>MTRGGDVAMDRGLFFPVPVTLPDGSVFCVADVIQVGDFLLHHWPGPDSPTQSRARRACLRFLDGQATPLEVREAFEEAAEEVGILVH</sequence>